<keyword evidence="2" id="KW-1185">Reference proteome</keyword>
<keyword evidence="1" id="KW-0808">Transferase</keyword>
<keyword evidence="1" id="KW-0548">Nucleotidyltransferase</keyword>
<sequence>MAFHLYDKRVLRKIGQLVGNVIKINYRTELRERGKFARIDIRVSLTQPLVSRFNLDGRIQKVEYEGLPIICYQCGKYGHSSTFCLNKQTSNEINKVNSENNPQANVTVEKIGVPTVDNSSRERFGPWMVVERKGRARTVVDKENITDLERNQRTNFNTTSRFAALSDDHDAPTAEELDAQNPLQVPPQQPITSITDHFNTRKNPTLKTSRTLKPHHQLSKGKQVAKPQFPKPKPLHSTASSSMHETLRPHVTKILSHTINDPNPRHMPSDTVEFTFNLTTLDPTKHTAVTLPFKNQAARQPPISILFWNFQGAGSPNFRRTFAALVKNYNPKIVAIFEPRVSGKKADDFIKKSGFDRSHRVEANGFSGGIWVLWRDFFDVEVTLNHNQFIHLKISAQNVTQAWVTAVYASPKSSRRHELWHQLNYIASSMHDPWLVGGDFNSILYAEEKRGGSQLGTGICPIFNNWFYTNQMVDLPFSGPRFTWVRGSLSKRLDRVLSNKDWIFKFDNYSVTNLPRIDSDHKPVLVRFERNGRGMGRIKPFRFLAAWMTDNRFGNFMQDNWQGNMPYAQAASRFTSKVTTWNREVFGNIFKRKNELLARLGGVQKALENRPLGSLYRLEMKLKKKLEEVLSQDELLWYQKSRREWIKYGDRNTSFFNQKTITRRARNRITAIKDEGGNWIYEAQEIKDHAVTFFSTLYKSEQDTYQPYQVQGCFPQTDQTRLASLAMPIDKEEIHTAICQMSPLKAPGIDGYPAGFYQAQWHIVGESFSSGIKEVFNSHSIPGEVSKTLIVLIPKTERPTSFRMYRPIGLCIVFYKTVTKIIVTRLQALLPDLVGPHQTSFIPGRHITENIIIAQEVVHYMRRKLGKKGLMAIKIDLEKAYDRLNWNFIHETLMELALPFDLVHLIMECITSTRMNILWNGELTGDFSPSRGTESWNLSLHPTGAMETNSLSSYGYSSKPFIFY</sequence>
<reference evidence="2" key="1">
    <citation type="journal article" date="2023" name="Hortic. Res.">
        <title>A chromosome-level phased genome enabling allele-level studies in sweet orange: a case study on citrus Huanglongbing tolerance.</title>
        <authorList>
            <person name="Wu B."/>
            <person name="Yu Q."/>
            <person name="Deng Z."/>
            <person name="Duan Y."/>
            <person name="Luo F."/>
            <person name="Gmitter F. Jr."/>
        </authorList>
    </citation>
    <scope>NUCLEOTIDE SEQUENCE [LARGE SCALE GENOMIC DNA]</scope>
    <source>
        <strain evidence="2">cv. Valencia</strain>
    </source>
</reference>
<evidence type="ECO:0000313" key="2">
    <source>
        <dbReference type="Proteomes" id="UP000829398"/>
    </source>
</evidence>
<organism evidence="1 2">
    <name type="scientific">Citrus sinensis</name>
    <name type="common">Sweet orange</name>
    <name type="synonym">Citrus aurantium var. sinensis</name>
    <dbReference type="NCBI Taxonomy" id="2711"/>
    <lineage>
        <taxon>Eukaryota</taxon>
        <taxon>Viridiplantae</taxon>
        <taxon>Streptophyta</taxon>
        <taxon>Embryophyta</taxon>
        <taxon>Tracheophyta</taxon>
        <taxon>Spermatophyta</taxon>
        <taxon>Magnoliopsida</taxon>
        <taxon>eudicotyledons</taxon>
        <taxon>Gunneridae</taxon>
        <taxon>Pentapetalae</taxon>
        <taxon>rosids</taxon>
        <taxon>malvids</taxon>
        <taxon>Sapindales</taxon>
        <taxon>Rutaceae</taxon>
        <taxon>Aurantioideae</taxon>
        <taxon>Citrus</taxon>
    </lineage>
</organism>
<proteinExistence type="predicted"/>
<evidence type="ECO:0000313" key="1">
    <source>
        <dbReference type="EMBL" id="KAH9772083.1"/>
    </source>
</evidence>
<gene>
    <name evidence="1" type="ORF">KPL71_012916</name>
</gene>
<keyword evidence="1" id="KW-0695">RNA-directed DNA polymerase</keyword>
<name>A0ACB8LF11_CITSI</name>
<accession>A0ACB8LF11</accession>
<dbReference type="EMBL" id="CM039173">
    <property type="protein sequence ID" value="KAH9772083.1"/>
    <property type="molecule type" value="Genomic_DNA"/>
</dbReference>
<comment type="caution">
    <text evidence="1">The sequence shown here is derived from an EMBL/GenBank/DDBJ whole genome shotgun (WGS) entry which is preliminary data.</text>
</comment>
<protein>
    <submittedName>
        <fullName evidence="1">Reverse transcriptase domain-containing protein</fullName>
    </submittedName>
</protein>
<dbReference type="Proteomes" id="UP000829398">
    <property type="component" value="Chromosome 4"/>
</dbReference>